<gene>
    <name evidence="2" type="ORF">Syun_008480</name>
</gene>
<feature type="signal peptide" evidence="1">
    <location>
        <begin position="1"/>
        <end position="24"/>
    </location>
</feature>
<name>A0AAP0KCM9_9MAGN</name>
<organism evidence="2 3">
    <name type="scientific">Stephania yunnanensis</name>
    <dbReference type="NCBI Taxonomy" id="152371"/>
    <lineage>
        <taxon>Eukaryota</taxon>
        <taxon>Viridiplantae</taxon>
        <taxon>Streptophyta</taxon>
        <taxon>Embryophyta</taxon>
        <taxon>Tracheophyta</taxon>
        <taxon>Spermatophyta</taxon>
        <taxon>Magnoliopsida</taxon>
        <taxon>Ranunculales</taxon>
        <taxon>Menispermaceae</taxon>
        <taxon>Menispermoideae</taxon>
        <taxon>Cissampelideae</taxon>
        <taxon>Stephania</taxon>
    </lineage>
</organism>
<keyword evidence="3" id="KW-1185">Reference proteome</keyword>
<evidence type="ECO:0000313" key="3">
    <source>
        <dbReference type="Proteomes" id="UP001420932"/>
    </source>
</evidence>
<protein>
    <recommendedName>
        <fullName evidence="4">Pentatricopeptide repeat-containing protein</fullName>
    </recommendedName>
</protein>
<keyword evidence="1" id="KW-0732">Signal</keyword>
<sequence>MAIGPMAHSLRVSALSSLPLLTLSASSLSSISLLTLSASSLSSLPPLTLSALSSLPLLTLSALSSPAAHSLRPHPCSSPRLHPCSSLPSLSPPAPPRTANAEYADWESWINPPTLRIACYLCRTGYNALLRGLWVEDRALEAYRVFTRMLDTGIAKKGKWGMPWMFFWRIYGGQGL</sequence>
<dbReference type="AlphaFoldDB" id="A0AAP0KCM9"/>
<evidence type="ECO:0008006" key="4">
    <source>
        <dbReference type="Google" id="ProtNLM"/>
    </source>
</evidence>
<proteinExistence type="predicted"/>
<dbReference type="Proteomes" id="UP001420932">
    <property type="component" value="Unassembled WGS sequence"/>
</dbReference>
<feature type="chain" id="PRO_5043007081" description="Pentatricopeptide repeat-containing protein" evidence="1">
    <location>
        <begin position="25"/>
        <end position="176"/>
    </location>
</feature>
<evidence type="ECO:0000256" key="1">
    <source>
        <dbReference type="SAM" id="SignalP"/>
    </source>
</evidence>
<accession>A0AAP0KCM9</accession>
<reference evidence="2 3" key="1">
    <citation type="submission" date="2024-01" db="EMBL/GenBank/DDBJ databases">
        <title>Genome assemblies of Stephania.</title>
        <authorList>
            <person name="Yang L."/>
        </authorList>
    </citation>
    <scope>NUCLEOTIDE SEQUENCE [LARGE SCALE GENOMIC DNA]</scope>
    <source>
        <strain evidence="2">YNDBR</strain>
        <tissue evidence="2">Leaf</tissue>
    </source>
</reference>
<evidence type="ECO:0000313" key="2">
    <source>
        <dbReference type="EMBL" id="KAK9150171.1"/>
    </source>
</evidence>
<comment type="caution">
    <text evidence="2">The sequence shown here is derived from an EMBL/GenBank/DDBJ whole genome shotgun (WGS) entry which is preliminary data.</text>
</comment>
<dbReference type="EMBL" id="JBBNAF010000004">
    <property type="protein sequence ID" value="KAK9150171.1"/>
    <property type="molecule type" value="Genomic_DNA"/>
</dbReference>